<dbReference type="SUPFAM" id="SSF48452">
    <property type="entry name" value="TPR-like"/>
    <property type="match status" value="1"/>
</dbReference>
<protein>
    <submittedName>
        <fullName evidence="4">Tetratricopeptide repeat-containing protein</fullName>
    </submittedName>
</protein>
<feature type="repeat" description="TPR" evidence="3">
    <location>
        <begin position="3"/>
        <end position="36"/>
    </location>
</feature>
<name>A0A1G7L0C5_9BACL</name>
<dbReference type="InterPro" id="IPR011990">
    <property type="entry name" value="TPR-like_helical_dom_sf"/>
</dbReference>
<evidence type="ECO:0000256" key="3">
    <source>
        <dbReference type="PROSITE-ProRule" id="PRU00339"/>
    </source>
</evidence>
<proteinExistence type="predicted"/>
<keyword evidence="1" id="KW-0677">Repeat</keyword>
<keyword evidence="5" id="KW-1185">Reference proteome</keyword>
<dbReference type="Pfam" id="PF14559">
    <property type="entry name" value="TPR_19"/>
    <property type="match status" value="1"/>
</dbReference>
<dbReference type="InterPro" id="IPR052346">
    <property type="entry name" value="O-mannosyl-transferase_TMTC"/>
</dbReference>
<dbReference type="RefSeq" id="WP_091229636.1">
    <property type="nucleotide sequence ID" value="NZ_FNBG01000010.1"/>
</dbReference>
<dbReference type="PANTHER" id="PTHR44227:SF3">
    <property type="entry name" value="PROTEIN O-MANNOSYL-TRANSFERASE TMTC4"/>
    <property type="match status" value="1"/>
</dbReference>
<dbReference type="GO" id="GO:0030968">
    <property type="term" value="P:endoplasmic reticulum unfolded protein response"/>
    <property type="evidence" value="ECO:0007669"/>
    <property type="project" value="TreeGrafter"/>
</dbReference>
<dbReference type="GO" id="GO:0000030">
    <property type="term" value="F:mannosyltransferase activity"/>
    <property type="evidence" value="ECO:0007669"/>
    <property type="project" value="TreeGrafter"/>
</dbReference>
<dbReference type="GO" id="GO:0035269">
    <property type="term" value="P:protein O-linked glycosylation via mannose"/>
    <property type="evidence" value="ECO:0007669"/>
    <property type="project" value="TreeGrafter"/>
</dbReference>
<evidence type="ECO:0000256" key="1">
    <source>
        <dbReference type="ARBA" id="ARBA00022737"/>
    </source>
</evidence>
<dbReference type="AlphaFoldDB" id="A0A1G7L0C5"/>
<dbReference type="Gene3D" id="1.25.40.10">
    <property type="entry name" value="Tetratricopeptide repeat domain"/>
    <property type="match status" value="2"/>
</dbReference>
<evidence type="ECO:0000313" key="5">
    <source>
        <dbReference type="Proteomes" id="UP000198972"/>
    </source>
</evidence>
<dbReference type="Pfam" id="PF13432">
    <property type="entry name" value="TPR_16"/>
    <property type="match status" value="1"/>
</dbReference>
<dbReference type="EMBL" id="FNBG01000010">
    <property type="protein sequence ID" value="SDF42560.1"/>
    <property type="molecule type" value="Genomic_DNA"/>
</dbReference>
<accession>A0A1G7L0C5</accession>
<dbReference type="SMART" id="SM00028">
    <property type="entry name" value="TPR"/>
    <property type="match status" value="2"/>
</dbReference>
<dbReference type="PANTHER" id="PTHR44227">
    <property type="match status" value="1"/>
</dbReference>
<evidence type="ECO:0000256" key="2">
    <source>
        <dbReference type="ARBA" id="ARBA00022803"/>
    </source>
</evidence>
<sequence>MKAKEYLKKAYRSIYENDFEQALQWFEQALIIEPDNGDIHYRYSITCARSNRLEKAITHARLASALASSQEEYKIHYDRLQSKELTLMAKKLVEEHSESDDAKADLNAIQSAERLLTRAALLDPLSIEAQVWLALAYIELGRYHDALSSVREASTLPQDDSIAKQLLELKQRITKYLDQSPS</sequence>
<dbReference type="InterPro" id="IPR019734">
    <property type="entry name" value="TPR_rpt"/>
</dbReference>
<keyword evidence="2 3" id="KW-0802">TPR repeat</keyword>
<dbReference type="STRING" id="670482.SAMN04488542_110141"/>
<gene>
    <name evidence="4" type="ORF">SAMN04488542_110141</name>
</gene>
<reference evidence="4 5" key="1">
    <citation type="submission" date="2016-10" db="EMBL/GenBank/DDBJ databases">
        <authorList>
            <person name="de Groot N.N."/>
        </authorList>
    </citation>
    <scope>NUCLEOTIDE SEQUENCE [LARGE SCALE GENOMIC DNA]</scope>
    <source>
        <strain evidence="4 5">DSM 28129</strain>
    </source>
</reference>
<dbReference type="PROSITE" id="PS50005">
    <property type="entry name" value="TPR"/>
    <property type="match status" value="1"/>
</dbReference>
<dbReference type="Proteomes" id="UP000198972">
    <property type="component" value="Unassembled WGS sequence"/>
</dbReference>
<evidence type="ECO:0000313" key="4">
    <source>
        <dbReference type="EMBL" id="SDF42560.1"/>
    </source>
</evidence>
<organism evidence="4 5">
    <name type="scientific">Fontibacillus panacisegetis</name>
    <dbReference type="NCBI Taxonomy" id="670482"/>
    <lineage>
        <taxon>Bacteria</taxon>
        <taxon>Bacillati</taxon>
        <taxon>Bacillota</taxon>
        <taxon>Bacilli</taxon>
        <taxon>Bacillales</taxon>
        <taxon>Paenibacillaceae</taxon>
        <taxon>Fontibacillus</taxon>
    </lineage>
</organism>
<dbReference type="OrthoDB" id="2658522at2"/>